<reference evidence="2" key="1">
    <citation type="submission" date="2016-10" db="EMBL/GenBank/DDBJ databases">
        <authorList>
            <person name="Varghese N."/>
            <person name="Submissions S."/>
        </authorList>
    </citation>
    <scope>NUCLEOTIDE SEQUENCE [LARGE SCALE GENOMIC DNA]</scope>
    <source>
        <strain evidence="2">ATCC 29999</strain>
    </source>
</reference>
<accession>A0A1G5PWA0</accession>
<protein>
    <submittedName>
        <fullName evidence="1">Uncharacterized protein</fullName>
    </submittedName>
</protein>
<name>A0A1G5PWA0_PHOLU</name>
<evidence type="ECO:0000313" key="1">
    <source>
        <dbReference type="EMBL" id="SCZ53688.1"/>
    </source>
</evidence>
<keyword evidence="2" id="KW-1185">Reference proteome</keyword>
<organism evidence="1 2">
    <name type="scientific">Photorhabdus luminescens</name>
    <name type="common">Xenorhabdus luminescens</name>
    <dbReference type="NCBI Taxonomy" id="29488"/>
    <lineage>
        <taxon>Bacteria</taxon>
        <taxon>Pseudomonadati</taxon>
        <taxon>Pseudomonadota</taxon>
        <taxon>Gammaproteobacteria</taxon>
        <taxon>Enterobacterales</taxon>
        <taxon>Morganellaceae</taxon>
        <taxon>Photorhabdus</taxon>
    </lineage>
</organism>
<sequence length="55" mass="5974">MKSCSKIGYVLSVCDKAGVKESCFLSISVVLTSGKSSKHIVKKQVKTSIIKDKKK</sequence>
<gene>
    <name evidence="1" type="ORF">SAMN02982990_00444</name>
</gene>
<proteinExistence type="predicted"/>
<dbReference type="EMBL" id="FMWJ01000002">
    <property type="protein sequence ID" value="SCZ53688.1"/>
    <property type="molecule type" value="Genomic_DNA"/>
</dbReference>
<dbReference type="AlphaFoldDB" id="A0A1G5PWA0"/>
<evidence type="ECO:0000313" key="2">
    <source>
        <dbReference type="Proteomes" id="UP000183223"/>
    </source>
</evidence>
<dbReference type="Proteomes" id="UP000183223">
    <property type="component" value="Unassembled WGS sequence"/>
</dbReference>